<reference evidence="6" key="1">
    <citation type="submission" date="2020-11" db="EMBL/GenBank/DDBJ databases">
        <title>Nocardia NEAU-351.nov., a novel actinomycete isolated from the cow dung.</title>
        <authorList>
            <person name="Zhang X."/>
        </authorList>
    </citation>
    <scope>NUCLEOTIDE SEQUENCE</scope>
    <source>
        <strain evidence="6">NEAU-351</strain>
    </source>
</reference>
<keyword evidence="1" id="KW-0678">Repressor</keyword>
<dbReference type="GO" id="GO:0046677">
    <property type="term" value="P:response to antibiotic"/>
    <property type="evidence" value="ECO:0007669"/>
    <property type="project" value="InterPro"/>
</dbReference>
<proteinExistence type="predicted"/>
<evidence type="ECO:0000259" key="5">
    <source>
        <dbReference type="Pfam" id="PF02909"/>
    </source>
</evidence>
<dbReference type="RefSeq" id="WP_196149321.1">
    <property type="nucleotide sequence ID" value="NZ_JADMLG010000004.1"/>
</dbReference>
<evidence type="ECO:0000256" key="4">
    <source>
        <dbReference type="SAM" id="MobiDB-lite"/>
    </source>
</evidence>
<evidence type="ECO:0000256" key="3">
    <source>
        <dbReference type="ARBA" id="ARBA00023163"/>
    </source>
</evidence>
<accession>A0A931N3C0</accession>
<organism evidence="6 7">
    <name type="scientific">Nocardia bovistercoris</name>
    <dbReference type="NCBI Taxonomy" id="2785916"/>
    <lineage>
        <taxon>Bacteria</taxon>
        <taxon>Bacillati</taxon>
        <taxon>Actinomycetota</taxon>
        <taxon>Actinomycetes</taxon>
        <taxon>Mycobacteriales</taxon>
        <taxon>Nocardiaceae</taxon>
        <taxon>Nocardia</taxon>
    </lineage>
</organism>
<dbReference type="Proteomes" id="UP000655751">
    <property type="component" value="Unassembled WGS sequence"/>
</dbReference>
<comment type="caution">
    <text evidence="6">The sequence shown here is derived from an EMBL/GenBank/DDBJ whole genome shotgun (WGS) entry which is preliminary data.</text>
</comment>
<name>A0A931N3C0_9NOCA</name>
<dbReference type="AlphaFoldDB" id="A0A931N3C0"/>
<dbReference type="InterPro" id="IPR009057">
    <property type="entry name" value="Homeodomain-like_sf"/>
</dbReference>
<sequence>MGDGQGSAEAEVGDLSGTPPPRRRGRPAKLSRERIVAAARALAPDSLTMQAVADALAVDRKALNYYVSDRDGLLELVAMDAFESEIGRVEFGADTDWRDLLRLIAVAIREALISVRVQITSVDFGGVSGAEALVTIERVFAALVAAGFDPHDAGRTMTMLSEIAHTAAREAVTVTGRLLDPQAHNVVSALTEVPTDRFPTIRRVAAARDTVTRTGLQFEFDLAVIIAGLETRLENGR</sequence>
<dbReference type="Gene3D" id="1.10.10.60">
    <property type="entry name" value="Homeodomain-like"/>
    <property type="match status" value="1"/>
</dbReference>
<dbReference type="GO" id="GO:0045892">
    <property type="term" value="P:negative regulation of DNA-templated transcription"/>
    <property type="evidence" value="ECO:0007669"/>
    <property type="project" value="InterPro"/>
</dbReference>
<feature type="domain" description="Tetracycline repressor TetR C-terminal" evidence="5">
    <location>
        <begin position="95"/>
        <end position="232"/>
    </location>
</feature>
<evidence type="ECO:0000256" key="2">
    <source>
        <dbReference type="ARBA" id="ARBA00023015"/>
    </source>
</evidence>
<dbReference type="PRINTS" id="PR00400">
    <property type="entry name" value="TETREPRESSOR"/>
</dbReference>
<dbReference type="InterPro" id="IPR003012">
    <property type="entry name" value="Tet_transcr_reg_TetR"/>
</dbReference>
<protein>
    <submittedName>
        <fullName evidence="6">TetR/AcrR family transcriptional regulator C-terminal domain-containing protein</fullName>
    </submittedName>
</protein>
<dbReference type="InterPro" id="IPR036271">
    <property type="entry name" value="Tet_transcr_reg_TetR-rel_C_sf"/>
</dbReference>
<dbReference type="SUPFAM" id="SSF48498">
    <property type="entry name" value="Tetracyclin repressor-like, C-terminal domain"/>
    <property type="match status" value="1"/>
</dbReference>
<evidence type="ECO:0000313" key="7">
    <source>
        <dbReference type="Proteomes" id="UP000655751"/>
    </source>
</evidence>
<keyword evidence="2" id="KW-0805">Transcription regulation</keyword>
<evidence type="ECO:0000313" key="6">
    <source>
        <dbReference type="EMBL" id="MBH0776976.1"/>
    </source>
</evidence>
<dbReference type="InterPro" id="IPR004111">
    <property type="entry name" value="Repressor_TetR_C"/>
</dbReference>
<dbReference type="SUPFAM" id="SSF46689">
    <property type="entry name" value="Homeodomain-like"/>
    <property type="match status" value="1"/>
</dbReference>
<evidence type="ECO:0000256" key="1">
    <source>
        <dbReference type="ARBA" id="ARBA00022491"/>
    </source>
</evidence>
<keyword evidence="3" id="KW-0804">Transcription</keyword>
<feature type="region of interest" description="Disordered" evidence="4">
    <location>
        <begin position="1"/>
        <end position="29"/>
    </location>
</feature>
<gene>
    <name evidence="6" type="ORF">IT779_11840</name>
</gene>
<dbReference type="Gene3D" id="1.10.357.10">
    <property type="entry name" value="Tetracycline Repressor, domain 2"/>
    <property type="match status" value="1"/>
</dbReference>
<keyword evidence="7" id="KW-1185">Reference proteome</keyword>
<dbReference type="EMBL" id="JADMLG010000004">
    <property type="protein sequence ID" value="MBH0776976.1"/>
    <property type="molecule type" value="Genomic_DNA"/>
</dbReference>
<dbReference type="Pfam" id="PF02909">
    <property type="entry name" value="TetR_C_1"/>
    <property type="match status" value="1"/>
</dbReference>